<evidence type="ECO:0000259" key="1">
    <source>
        <dbReference type="Pfam" id="PF00561"/>
    </source>
</evidence>
<dbReference type="Gene3D" id="3.40.50.1820">
    <property type="entry name" value="alpha/beta hydrolase"/>
    <property type="match status" value="1"/>
</dbReference>
<dbReference type="InterPro" id="IPR050266">
    <property type="entry name" value="AB_hydrolase_sf"/>
</dbReference>
<dbReference type="GO" id="GO:0016020">
    <property type="term" value="C:membrane"/>
    <property type="evidence" value="ECO:0007669"/>
    <property type="project" value="TreeGrafter"/>
</dbReference>
<accession>A0A844AN83</accession>
<protein>
    <submittedName>
        <fullName evidence="2">Alpha/beta fold hydrolase</fullName>
    </submittedName>
</protein>
<dbReference type="Pfam" id="PF00561">
    <property type="entry name" value="Abhydrolase_1"/>
    <property type="match status" value="1"/>
</dbReference>
<gene>
    <name evidence="2" type="ORF">GG681_03195</name>
</gene>
<dbReference type="GO" id="GO:0046464">
    <property type="term" value="P:acylglycerol catabolic process"/>
    <property type="evidence" value="ECO:0007669"/>
    <property type="project" value="TreeGrafter"/>
</dbReference>
<evidence type="ECO:0000313" key="3">
    <source>
        <dbReference type="Proteomes" id="UP000436694"/>
    </source>
</evidence>
<dbReference type="AlphaFoldDB" id="A0A844AN83"/>
<keyword evidence="2" id="KW-0378">Hydrolase</keyword>
<dbReference type="GO" id="GO:0047372">
    <property type="term" value="F:monoacylglycerol lipase activity"/>
    <property type="evidence" value="ECO:0007669"/>
    <property type="project" value="TreeGrafter"/>
</dbReference>
<sequence>MTFFDGFDLMTVDLPAGPVRLRRGGTGPALLCLHGNPQTHVMWHAIAPELARHFTVYCPDLRGYGVSAKPVASADHAHYSKREMAADFIALMDHFDHARFSVLSHDRGARTAHRLVLDHASRVERLAVLDIVPTLEHFERTDMAFARTYAHWFYLSMAAPFPEEMIGADPEGWFHHHCGRAPTATELFHPRALEDYLNHIRDPKVIRGICEDYRAAATIDLDHDRQSRADGQRIQCPLLALWGDHGIIGKFYDPLALWRAYSDGEVSGSAVPAGHYLAEEAPEAVMTHLRAFFDLPGS</sequence>
<dbReference type="PANTHER" id="PTHR43798:SF33">
    <property type="entry name" value="HYDROLASE, PUTATIVE (AFU_ORTHOLOGUE AFUA_2G14860)-RELATED"/>
    <property type="match status" value="1"/>
</dbReference>
<dbReference type="PANTHER" id="PTHR43798">
    <property type="entry name" value="MONOACYLGLYCEROL LIPASE"/>
    <property type="match status" value="1"/>
</dbReference>
<reference evidence="2 3" key="1">
    <citation type="submission" date="2019-10" db="EMBL/GenBank/DDBJ databases">
        <title>Epibacterium sp. nov., isolated from seawater.</title>
        <authorList>
            <person name="Zhang X."/>
            <person name="Li N."/>
        </authorList>
    </citation>
    <scope>NUCLEOTIDE SEQUENCE [LARGE SCALE GENOMIC DNA]</scope>
    <source>
        <strain evidence="2 3">SM1969</strain>
    </source>
</reference>
<dbReference type="EMBL" id="WIXK01000001">
    <property type="protein sequence ID" value="MQY41633.1"/>
    <property type="molecule type" value="Genomic_DNA"/>
</dbReference>
<keyword evidence="3" id="KW-1185">Reference proteome</keyword>
<feature type="domain" description="AB hydrolase-1" evidence="1">
    <location>
        <begin position="28"/>
        <end position="163"/>
    </location>
</feature>
<organism evidence="2 3">
    <name type="scientific">Tritonibacter aquimaris</name>
    <dbReference type="NCBI Taxonomy" id="2663379"/>
    <lineage>
        <taxon>Bacteria</taxon>
        <taxon>Pseudomonadati</taxon>
        <taxon>Pseudomonadota</taxon>
        <taxon>Alphaproteobacteria</taxon>
        <taxon>Rhodobacterales</taxon>
        <taxon>Paracoccaceae</taxon>
        <taxon>Tritonibacter</taxon>
    </lineage>
</organism>
<dbReference type="Proteomes" id="UP000436694">
    <property type="component" value="Unassembled WGS sequence"/>
</dbReference>
<comment type="caution">
    <text evidence="2">The sequence shown here is derived from an EMBL/GenBank/DDBJ whole genome shotgun (WGS) entry which is preliminary data.</text>
</comment>
<dbReference type="InterPro" id="IPR029058">
    <property type="entry name" value="AB_hydrolase_fold"/>
</dbReference>
<dbReference type="RefSeq" id="WP_153544970.1">
    <property type="nucleotide sequence ID" value="NZ_WIXK01000001.1"/>
</dbReference>
<dbReference type="SUPFAM" id="SSF53474">
    <property type="entry name" value="alpha/beta-Hydrolases"/>
    <property type="match status" value="1"/>
</dbReference>
<evidence type="ECO:0000313" key="2">
    <source>
        <dbReference type="EMBL" id="MQY41633.1"/>
    </source>
</evidence>
<proteinExistence type="predicted"/>
<dbReference type="InterPro" id="IPR000073">
    <property type="entry name" value="AB_hydrolase_1"/>
</dbReference>
<name>A0A844AN83_9RHOB</name>